<evidence type="ECO:0000313" key="1">
    <source>
        <dbReference type="EMBL" id="MPM44446.1"/>
    </source>
</evidence>
<dbReference type="EMBL" id="VSSQ01010479">
    <property type="protein sequence ID" value="MPM44446.1"/>
    <property type="molecule type" value="Genomic_DNA"/>
</dbReference>
<sequence length="88" mass="9704">MLCTLSEIAVAEKVEHILPPAVLEHLHIGVLRTQPFLMVVELVDYILSFTGLEKIDAGKGHLKQSPPLVVPSTQVLLFLFILGNGKEF</sequence>
<gene>
    <name evidence="1" type="ORF">SDC9_91124</name>
</gene>
<comment type="caution">
    <text evidence="1">The sequence shown here is derived from an EMBL/GenBank/DDBJ whole genome shotgun (WGS) entry which is preliminary data.</text>
</comment>
<reference evidence="1" key="1">
    <citation type="submission" date="2019-08" db="EMBL/GenBank/DDBJ databases">
        <authorList>
            <person name="Kucharzyk K."/>
            <person name="Murdoch R.W."/>
            <person name="Higgins S."/>
            <person name="Loffler F."/>
        </authorList>
    </citation>
    <scope>NUCLEOTIDE SEQUENCE</scope>
</reference>
<proteinExistence type="predicted"/>
<protein>
    <submittedName>
        <fullName evidence="1">Uncharacterized protein</fullName>
    </submittedName>
</protein>
<accession>A0A644ZUP3</accession>
<name>A0A644ZUP3_9ZZZZ</name>
<organism evidence="1">
    <name type="scientific">bioreactor metagenome</name>
    <dbReference type="NCBI Taxonomy" id="1076179"/>
    <lineage>
        <taxon>unclassified sequences</taxon>
        <taxon>metagenomes</taxon>
        <taxon>ecological metagenomes</taxon>
    </lineage>
</organism>
<dbReference type="AlphaFoldDB" id="A0A644ZUP3"/>